<feature type="domain" description="Hemerythrin-like" evidence="1">
    <location>
        <begin position="9"/>
        <end position="127"/>
    </location>
</feature>
<evidence type="ECO:0000313" key="2">
    <source>
        <dbReference type="EMBL" id="NKQ53028.1"/>
    </source>
</evidence>
<dbReference type="PANTHER" id="PTHR35585">
    <property type="entry name" value="HHE DOMAIN PROTEIN (AFU_ORTHOLOGUE AFUA_4G00730)"/>
    <property type="match status" value="1"/>
</dbReference>
<dbReference type="Pfam" id="PF01814">
    <property type="entry name" value="Hemerythrin"/>
    <property type="match status" value="1"/>
</dbReference>
<evidence type="ECO:0000313" key="3">
    <source>
        <dbReference type="Proteomes" id="UP000715441"/>
    </source>
</evidence>
<accession>A0ABX1IZT7</accession>
<dbReference type="EMBL" id="JAAXLS010000004">
    <property type="protein sequence ID" value="NKQ53028.1"/>
    <property type="molecule type" value="Genomic_DNA"/>
</dbReference>
<name>A0ABX1IZT7_9PSEU</name>
<dbReference type="CDD" id="cd12108">
    <property type="entry name" value="Hr-like"/>
    <property type="match status" value="1"/>
</dbReference>
<dbReference type="InterPro" id="IPR012312">
    <property type="entry name" value="Hemerythrin-like"/>
</dbReference>
<dbReference type="Gene3D" id="1.20.120.520">
    <property type="entry name" value="nmb1532 protein domain like"/>
    <property type="match status" value="1"/>
</dbReference>
<dbReference type="Proteomes" id="UP000715441">
    <property type="component" value="Unassembled WGS sequence"/>
</dbReference>
<evidence type="ECO:0000259" key="1">
    <source>
        <dbReference type="Pfam" id="PF01814"/>
    </source>
</evidence>
<comment type="caution">
    <text evidence="2">The sequence shown here is derived from an EMBL/GenBank/DDBJ whole genome shotgun (WGS) entry which is preliminary data.</text>
</comment>
<proteinExistence type="predicted"/>
<organism evidence="2 3">
    <name type="scientific">Amycolatopsis acididurans</name>
    <dbReference type="NCBI Taxonomy" id="2724524"/>
    <lineage>
        <taxon>Bacteria</taxon>
        <taxon>Bacillati</taxon>
        <taxon>Actinomycetota</taxon>
        <taxon>Actinomycetes</taxon>
        <taxon>Pseudonocardiales</taxon>
        <taxon>Pseudonocardiaceae</taxon>
        <taxon>Amycolatopsis</taxon>
    </lineage>
</organism>
<dbReference type="RefSeq" id="WP_168513551.1">
    <property type="nucleotide sequence ID" value="NZ_JAAXLS010000004.1"/>
</dbReference>
<reference evidence="2 3" key="1">
    <citation type="submission" date="2020-04" db="EMBL/GenBank/DDBJ databases">
        <title>Novel species.</title>
        <authorList>
            <person name="Teo W.F.A."/>
            <person name="Lipun K."/>
            <person name="Srisuk N."/>
            <person name="Duangmal K."/>
        </authorList>
    </citation>
    <scope>NUCLEOTIDE SEQUENCE [LARGE SCALE GENOMIC DNA]</scope>
    <source>
        <strain evidence="2 3">K13G38</strain>
    </source>
</reference>
<sequence>MTTTQQADLISVITSDHRAVEEVFVELESGHGTPDHRRQLADHVITELVRHSVAEEQFMYPAARRYLDNGDQLADHEIQEHSEAEQVMKQLEEVPATEPRFEELLRQLMKDVRHHVEDEEKDLLPKLQRACSPEDLRDLGEKVMRAKRFAPTRPHPGAPDRPPANLILDAGAGLIDRMRDALSKNKD</sequence>
<gene>
    <name evidence="2" type="ORF">HFP15_09055</name>
</gene>
<dbReference type="PANTHER" id="PTHR35585:SF1">
    <property type="entry name" value="HHE DOMAIN PROTEIN (AFU_ORTHOLOGUE AFUA_4G00730)"/>
    <property type="match status" value="1"/>
</dbReference>
<protein>
    <submittedName>
        <fullName evidence="2">Hemerythrin domain-containing protein</fullName>
    </submittedName>
</protein>
<keyword evidence="3" id="KW-1185">Reference proteome</keyword>